<proteinExistence type="predicted"/>
<dbReference type="InterPro" id="IPR011006">
    <property type="entry name" value="CheY-like_superfamily"/>
</dbReference>
<organism evidence="2 3">
    <name type="scientific">Nocardia fusca</name>
    <dbReference type="NCBI Taxonomy" id="941183"/>
    <lineage>
        <taxon>Bacteria</taxon>
        <taxon>Bacillati</taxon>
        <taxon>Actinomycetota</taxon>
        <taxon>Actinomycetes</taxon>
        <taxon>Mycobacteriales</taxon>
        <taxon>Nocardiaceae</taxon>
        <taxon>Nocardia</taxon>
    </lineage>
</organism>
<evidence type="ECO:0000313" key="2">
    <source>
        <dbReference type="EMBL" id="MEV0361441.1"/>
    </source>
</evidence>
<evidence type="ECO:0000256" key="1">
    <source>
        <dbReference type="SAM" id="MobiDB-lite"/>
    </source>
</evidence>
<name>A0ABV3F163_9NOCA</name>
<dbReference type="Proteomes" id="UP001551658">
    <property type="component" value="Unassembled WGS sequence"/>
</dbReference>
<protein>
    <recommendedName>
        <fullName evidence="4">Response regulatory domain-containing protein</fullName>
    </recommendedName>
</protein>
<sequence>MSANLMIAEDDERIRDVVRPAVENEGYDVEEAEAALTYLCAIGVPDVTIADRRLGGRAERDLSGPGTVAAVPGLGHRLDAQR</sequence>
<accession>A0ABV3F163</accession>
<reference evidence="2 3" key="1">
    <citation type="submission" date="2024-06" db="EMBL/GenBank/DDBJ databases">
        <title>The Natural Products Discovery Center: Release of the First 8490 Sequenced Strains for Exploring Actinobacteria Biosynthetic Diversity.</title>
        <authorList>
            <person name="Kalkreuter E."/>
            <person name="Kautsar S.A."/>
            <person name="Yang D."/>
            <person name="Bader C.D."/>
            <person name="Teijaro C.N."/>
            <person name="Fluegel L."/>
            <person name="Davis C.M."/>
            <person name="Simpson J.R."/>
            <person name="Lauterbach L."/>
            <person name="Steele A.D."/>
            <person name="Gui C."/>
            <person name="Meng S."/>
            <person name="Li G."/>
            <person name="Viehrig K."/>
            <person name="Ye F."/>
            <person name="Su P."/>
            <person name="Kiefer A.F."/>
            <person name="Nichols A."/>
            <person name="Cepeda A.J."/>
            <person name="Yan W."/>
            <person name="Fan B."/>
            <person name="Jiang Y."/>
            <person name="Adhikari A."/>
            <person name="Zheng C.-J."/>
            <person name="Schuster L."/>
            <person name="Cowan T.M."/>
            <person name="Smanski M.J."/>
            <person name="Chevrette M.G."/>
            <person name="De Carvalho L.P.S."/>
            <person name="Shen B."/>
        </authorList>
    </citation>
    <scope>NUCLEOTIDE SEQUENCE [LARGE SCALE GENOMIC DNA]</scope>
    <source>
        <strain evidence="2 3">NPDC050671</strain>
    </source>
</reference>
<keyword evidence="3" id="KW-1185">Reference proteome</keyword>
<dbReference type="EMBL" id="JBFAIH010000001">
    <property type="protein sequence ID" value="MEV0361441.1"/>
    <property type="molecule type" value="Genomic_DNA"/>
</dbReference>
<dbReference type="RefSeq" id="WP_357972251.1">
    <property type="nucleotide sequence ID" value="NZ_JBFAIH010000001.1"/>
</dbReference>
<evidence type="ECO:0008006" key="4">
    <source>
        <dbReference type="Google" id="ProtNLM"/>
    </source>
</evidence>
<feature type="region of interest" description="Disordered" evidence="1">
    <location>
        <begin position="61"/>
        <end position="82"/>
    </location>
</feature>
<gene>
    <name evidence="2" type="ORF">AB0H72_01955</name>
</gene>
<dbReference type="SUPFAM" id="SSF52172">
    <property type="entry name" value="CheY-like"/>
    <property type="match status" value="1"/>
</dbReference>
<evidence type="ECO:0000313" key="3">
    <source>
        <dbReference type="Proteomes" id="UP001551658"/>
    </source>
</evidence>
<comment type="caution">
    <text evidence="2">The sequence shown here is derived from an EMBL/GenBank/DDBJ whole genome shotgun (WGS) entry which is preliminary data.</text>
</comment>